<protein>
    <recommendedName>
        <fullName evidence="4">Lipoprotein</fullName>
    </recommendedName>
</protein>
<feature type="chain" id="PRO_5046221868" description="Lipoprotein" evidence="1">
    <location>
        <begin position="30"/>
        <end position="313"/>
    </location>
</feature>
<dbReference type="EMBL" id="BNDV01000008">
    <property type="protein sequence ID" value="GHI14002.1"/>
    <property type="molecule type" value="Genomic_DNA"/>
</dbReference>
<keyword evidence="3" id="KW-1185">Reference proteome</keyword>
<name>A0ABQ3NMJ9_STRVG</name>
<accession>A0ABQ3NMJ9</accession>
<organism evidence="2 3">
    <name type="scientific">Streptomyces virginiae</name>
    <name type="common">Streptomyces cinnamonensis</name>
    <dbReference type="NCBI Taxonomy" id="1961"/>
    <lineage>
        <taxon>Bacteria</taxon>
        <taxon>Bacillati</taxon>
        <taxon>Actinomycetota</taxon>
        <taxon>Actinomycetes</taxon>
        <taxon>Kitasatosporales</taxon>
        <taxon>Streptomycetaceae</taxon>
        <taxon>Streptomyces</taxon>
    </lineage>
</organism>
<evidence type="ECO:0000256" key="1">
    <source>
        <dbReference type="SAM" id="SignalP"/>
    </source>
</evidence>
<keyword evidence="1" id="KW-0732">Signal</keyword>
<sequence length="313" mass="33318">MVTPRPSRWRPPLLWALTAFLGTSCTMLHQTPTAAPTSRAAPSPTPSPQARDILLAQQFDLDMPGAGPLDCRGDLHQLTQGRPNKQPRVWVSSGEDATGATTAVAAGLGEETLLCLYGFPRRGPITVTIKAGGRTYTTPVKPVAELSAAPSAMDDLFNGRPREVQDKGDGLLESGFWTFLPSEPALTDIAQAGWFTMAARSGDVRAESRIPLRLPRGAAAVEGWDRNHRIAVYGYPAGAGVPIGLYRPENRADGRVVAVLEREVGRVVMPAHRVAVFTVPPDVFRTISAEPADGEDPACLSAADLASCINPPA</sequence>
<proteinExistence type="predicted"/>
<dbReference type="RefSeq" id="WP_053627536.1">
    <property type="nucleotide sequence ID" value="NZ_BMRU01000035.1"/>
</dbReference>
<evidence type="ECO:0000313" key="2">
    <source>
        <dbReference type="EMBL" id="GHI14002.1"/>
    </source>
</evidence>
<dbReference type="GeneID" id="86952544"/>
<dbReference type="PROSITE" id="PS51257">
    <property type="entry name" value="PROKAR_LIPOPROTEIN"/>
    <property type="match status" value="1"/>
</dbReference>
<feature type="signal peptide" evidence="1">
    <location>
        <begin position="1"/>
        <end position="29"/>
    </location>
</feature>
<reference evidence="3" key="1">
    <citation type="submission" date="2020-09" db="EMBL/GenBank/DDBJ databases">
        <title>Whole genome shotgun sequence of Streptomyces cinnamonensis NBRC 15873.</title>
        <authorList>
            <person name="Komaki H."/>
            <person name="Tamura T."/>
        </authorList>
    </citation>
    <scope>NUCLEOTIDE SEQUENCE [LARGE SCALE GENOMIC DNA]</scope>
    <source>
        <strain evidence="3">NBRC 15873</strain>
    </source>
</reference>
<dbReference type="Proteomes" id="UP000660554">
    <property type="component" value="Unassembled WGS sequence"/>
</dbReference>
<comment type="caution">
    <text evidence="2">The sequence shown here is derived from an EMBL/GenBank/DDBJ whole genome shotgun (WGS) entry which is preliminary data.</text>
</comment>
<gene>
    <name evidence="2" type="ORF">Scinn_34650</name>
</gene>
<evidence type="ECO:0008006" key="4">
    <source>
        <dbReference type="Google" id="ProtNLM"/>
    </source>
</evidence>
<evidence type="ECO:0000313" key="3">
    <source>
        <dbReference type="Proteomes" id="UP000660554"/>
    </source>
</evidence>